<dbReference type="Proteomes" id="UP000284824">
    <property type="component" value="Unassembled WGS sequence"/>
</dbReference>
<evidence type="ECO:0000256" key="7">
    <source>
        <dbReference type="ARBA" id="ARBA00022840"/>
    </source>
</evidence>
<dbReference type="RefSeq" id="WP_206641251.1">
    <property type="nucleotide sequence ID" value="NZ_SAUN01000001.1"/>
</dbReference>
<organism evidence="14 15">
    <name type="scientific">Nonomuraea polychroma</name>
    <dbReference type="NCBI Taxonomy" id="46176"/>
    <lineage>
        <taxon>Bacteria</taxon>
        <taxon>Bacillati</taxon>
        <taxon>Actinomycetota</taxon>
        <taxon>Actinomycetes</taxon>
        <taxon>Streptosporangiales</taxon>
        <taxon>Streptosporangiaceae</taxon>
        <taxon>Nonomuraea</taxon>
    </lineage>
</organism>
<dbReference type="EMBL" id="SAUN01000001">
    <property type="protein sequence ID" value="RVX38689.1"/>
    <property type="molecule type" value="Genomic_DNA"/>
</dbReference>
<keyword evidence="8 11" id="KW-1133">Transmembrane helix</keyword>
<name>A0A438LYS5_9ACTN</name>
<sequence length="577" mass="61627">MSSSSSVLAPARATLIGCGILTGVSALAGMAPLIAVVEISRRLLHGDTDVGPIIVVALVALAVKQLGTAGATVLTHLADIRVSFRIRRELLGKLRRLPLGWFTDRNSGTVKKTVEDDVAALHQLIAHSVVEVTAAAIPPVVAIVYLFTVDWRMALISLLPMVVGLVVYQRAMAGAGTKYPEFMAWLTRLSGAAVEFVNGIAVVKAFGTPGLASRRFQEVSRSFARFFLDWARATSVASVIAEILISPPSVLVVVATAGGVLTAAGQLPLTSFIAFLVFGTVTTAGLMTVMMSVHPLVTALAVARGIREVLSAPELPVPADPVVPDPDTPGPVVRMRGVRYAYGDVVALDGVDLDLERGTVTALVGPSGSGKSTLAKLLPRFDDPEQGSVRLHGVDLRDIDPAELYRHVAFVFQDSALLRMSIRDNIRLAHPDADDAAVRAAAGKAQILDRLDELPRGLDSVVGEDAELSGGERQRVCIARAILADRPVLVLDEATASADPENEARVQDALSEVARDRTVLVIAHRLSTVRGADRIIVLDEGRVAEQGRHEELLARDGLYARLWEHDRRAREDAVEAR</sequence>
<dbReference type="GO" id="GO:0005886">
    <property type="term" value="C:plasma membrane"/>
    <property type="evidence" value="ECO:0007669"/>
    <property type="project" value="UniProtKB-SubCell"/>
</dbReference>
<dbReference type="PROSITE" id="PS00211">
    <property type="entry name" value="ABC_TRANSPORTER_1"/>
    <property type="match status" value="1"/>
</dbReference>
<evidence type="ECO:0000256" key="4">
    <source>
        <dbReference type="ARBA" id="ARBA00022519"/>
    </source>
</evidence>
<evidence type="ECO:0000256" key="8">
    <source>
        <dbReference type="ARBA" id="ARBA00022989"/>
    </source>
</evidence>
<feature type="transmembrane region" description="Helical" evidence="11">
    <location>
        <begin position="12"/>
        <end position="37"/>
    </location>
</feature>
<keyword evidence="9 11" id="KW-0472">Membrane</keyword>
<comment type="similarity">
    <text evidence="10">Belongs to the ABC transporter superfamily. Siderophore-Fe(3+) uptake transporter (SIUT) (TC 3.A.1.21) family.</text>
</comment>
<reference evidence="14 15" key="1">
    <citation type="submission" date="2019-01" db="EMBL/GenBank/DDBJ databases">
        <title>Sequencing the genomes of 1000 actinobacteria strains.</title>
        <authorList>
            <person name="Klenk H.-P."/>
        </authorList>
    </citation>
    <scope>NUCLEOTIDE SEQUENCE [LARGE SCALE GENOMIC DNA]</scope>
    <source>
        <strain evidence="14 15">DSM 43925</strain>
    </source>
</reference>
<dbReference type="GO" id="GO:0016887">
    <property type="term" value="F:ATP hydrolysis activity"/>
    <property type="evidence" value="ECO:0007669"/>
    <property type="project" value="InterPro"/>
</dbReference>
<comment type="subcellular location">
    <subcellularLocation>
        <location evidence="1">Cell inner membrane</location>
        <topology evidence="1">Multi-pass membrane protein</topology>
    </subcellularLocation>
</comment>
<evidence type="ECO:0000256" key="6">
    <source>
        <dbReference type="ARBA" id="ARBA00022741"/>
    </source>
</evidence>
<dbReference type="PROSITE" id="PS50893">
    <property type="entry name" value="ABC_TRANSPORTER_2"/>
    <property type="match status" value="1"/>
</dbReference>
<feature type="domain" description="ABC transmembrane type-1" evidence="13">
    <location>
        <begin position="16"/>
        <end position="298"/>
    </location>
</feature>
<dbReference type="Pfam" id="PF00664">
    <property type="entry name" value="ABC_membrane"/>
    <property type="match status" value="1"/>
</dbReference>
<dbReference type="InterPro" id="IPR011527">
    <property type="entry name" value="ABC1_TM_dom"/>
</dbReference>
<feature type="transmembrane region" description="Helical" evidence="11">
    <location>
        <begin position="49"/>
        <end position="67"/>
    </location>
</feature>
<dbReference type="GO" id="GO:0005524">
    <property type="term" value="F:ATP binding"/>
    <property type="evidence" value="ECO:0007669"/>
    <property type="project" value="UniProtKB-KW"/>
</dbReference>
<dbReference type="InterPro" id="IPR003439">
    <property type="entry name" value="ABC_transporter-like_ATP-bd"/>
</dbReference>
<keyword evidence="2" id="KW-0813">Transport</keyword>
<dbReference type="InterPro" id="IPR036640">
    <property type="entry name" value="ABC1_TM_sf"/>
</dbReference>
<dbReference type="InterPro" id="IPR017871">
    <property type="entry name" value="ABC_transporter-like_CS"/>
</dbReference>
<dbReference type="SUPFAM" id="SSF90123">
    <property type="entry name" value="ABC transporter transmembrane region"/>
    <property type="match status" value="1"/>
</dbReference>
<keyword evidence="7 14" id="KW-0067">ATP-binding</keyword>
<dbReference type="PANTHER" id="PTHR24221:SF654">
    <property type="entry name" value="ATP-BINDING CASSETTE SUB-FAMILY B MEMBER 6"/>
    <property type="match status" value="1"/>
</dbReference>
<evidence type="ECO:0000256" key="5">
    <source>
        <dbReference type="ARBA" id="ARBA00022692"/>
    </source>
</evidence>
<proteinExistence type="inferred from homology"/>
<dbReference type="PANTHER" id="PTHR24221">
    <property type="entry name" value="ATP-BINDING CASSETTE SUB-FAMILY B"/>
    <property type="match status" value="1"/>
</dbReference>
<feature type="transmembrane region" description="Helical" evidence="11">
    <location>
        <begin position="233"/>
        <end position="260"/>
    </location>
</feature>
<dbReference type="InterPro" id="IPR039421">
    <property type="entry name" value="Type_1_exporter"/>
</dbReference>
<protein>
    <submittedName>
        <fullName evidence="14">ATP-binding cassette subfamily B protein</fullName>
    </submittedName>
</protein>
<evidence type="ECO:0000256" key="3">
    <source>
        <dbReference type="ARBA" id="ARBA00022475"/>
    </source>
</evidence>
<feature type="transmembrane region" description="Helical" evidence="11">
    <location>
        <begin position="124"/>
        <end position="147"/>
    </location>
</feature>
<evidence type="ECO:0000313" key="15">
    <source>
        <dbReference type="Proteomes" id="UP000284824"/>
    </source>
</evidence>
<dbReference type="SUPFAM" id="SSF52540">
    <property type="entry name" value="P-loop containing nucleoside triphosphate hydrolases"/>
    <property type="match status" value="1"/>
</dbReference>
<keyword evidence="15" id="KW-1185">Reference proteome</keyword>
<evidence type="ECO:0000313" key="14">
    <source>
        <dbReference type="EMBL" id="RVX38689.1"/>
    </source>
</evidence>
<dbReference type="FunFam" id="3.40.50.300:FF:000221">
    <property type="entry name" value="Multidrug ABC transporter ATP-binding protein"/>
    <property type="match status" value="1"/>
</dbReference>
<dbReference type="GO" id="GO:0140359">
    <property type="term" value="F:ABC-type transporter activity"/>
    <property type="evidence" value="ECO:0007669"/>
    <property type="project" value="InterPro"/>
</dbReference>
<feature type="transmembrane region" description="Helical" evidence="11">
    <location>
        <begin position="154"/>
        <end position="172"/>
    </location>
</feature>
<dbReference type="AlphaFoldDB" id="A0A438LYS5"/>
<dbReference type="Gene3D" id="3.40.50.300">
    <property type="entry name" value="P-loop containing nucleotide triphosphate hydrolases"/>
    <property type="match status" value="1"/>
</dbReference>
<comment type="caution">
    <text evidence="14">The sequence shown here is derived from an EMBL/GenBank/DDBJ whole genome shotgun (WGS) entry which is preliminary data.</text>
</comment>
<dbReference type="CDD" id="cd07346">
    <property type="entry name" value="ABC_6TM_exporters"/>
    <property type="match status" value="1"/>
</dbReference>
<evidence type="ECO:0000259" key="13">
    <source>
        <dbReference type="PROSITE" id="PS50929"/>
    </source>
</evidence>
<dbReference type="InterPro" id="IPR003593">
    <property type="entry name" value="AAA+_ATPase"/>
</dbReference>
<keyword evidence="5 11" id="KW-0812">Transmembrane</keyword>
<dbReference type="SMART" id="SM00382">
    <property type="entry name" value="AAA"/>
    <property type="match status" value="1"/>
</dbReference>
<evidence type="ECO:0000256" key="9">
    <source>
        <dbReference type="ARBA" id="ARBA00023136"/>
    </source>
</evidence>
<evidence type="ECO:0000256" key="2">
    <source>
        <dbReference type="ARBA" id="ARBA00022448"/>
    </source>
</evidence>
<feature type="domain" description="ABC transporter" evidence="12">
    <location>
        <begin position="333"/>
        <end position="565"/>
    </location>
</feature>
<dbReference type="Gene3D" id="1.20.1560.10">
    <property type="entry name" value="ABC transporter type 1, transmembrane domain"/>
    <property type="match status" value="1"/>
</dbReference>
<evidence type="ECO:0000256" key="11">
    <source>
        <dbReference type="SAM" id="Phobius"/>
    </source>
</evidence>
<keyword evidence="4" id="KW-0997">Cell inner membrane</keyword>
<dbReference type="InterPro" id="IPR027417">
    <property type="entry name" value="P-loop_NTPase"/>
</dbReference>
<evidence type="ECO:0000259" key="12">
    <source>
        <dbReference type="PROSITE" id="PS50893"/>
    </source>
</evidence>
<accession>A0A438LYS5</accession>
<keyword evidence="3" id="KW-1003">Cell membrane</keyword>
<evidence type="ECO:0000256" key="1">
    <source>
        <dbReference type="ARBA" id="ARBA00004429"/>
    </source>
</evidence>
<gene>
    <name evidence="14" type="ORF">EDD27_1011</name>
</gene>
<dbReference type="Pfam" id="PF00005">
    <property type="entry name" value="ABC_tran"/>
    <property type="match status" value="1"/>
</dbReference>
<evidence type="ECO:0000256" key="10">
    <source>
        <dbReference type="ARBA" id="ARBA00023455"/>
    </source>
</evidence>
<dbReference type="PROSITE" id="PS50929">
    <property type="entry name" value="ABC_TM1F"/>
    <property type="match status" value="1"/>
</dbReference>
<keyword evidence="6" id="KW-0547">Nucleotide-binding</keyword>
<feature type="transmembrane region" description="Helical" evidence="11">
    <location>
        <begin position="272"/>
        <end position="297"/>
    </location>
</feature>